<accession>A0A1F7F4L7</accession>
<protein>
    <recommendedName>
        <fullName evidence="2">Response regulatory domain-containing protein</fullName>
    </recommendedName>
</protein>
<dbReference type="EMBL" id="MFYX01000123">
    <property type="protein sequence ID" value="OGK01605.1"/>
    <property type="molecule type" value="Genomic_DNA"/>
</dbReference>
<sequence>MSSSRICFSQKSDKYGNFPSVLFVDDTEDEVNRFAEMVCLQHKLKNVACVVCNQPKEAFQIALKYFIDIYICDIKMPHIAGDTFIKEFREHSPMSYFIAITGHSMETAARAGACADIVVLKDFGYLDKLMDVIKEGLRIVQARKIKAGGEYYKPQINEFDMTGIHWRDRERINEALGKFNPQDHNRACRAFKALALGQLDADMTHDEIATHAGFGSPHYMMKAITPMFNWSESSRLKP</sequence>
<dbReference type="InterPro" id="IPR001789">
    <property type="entry name" value="Sig_transdc_resp-reg_receiver"/>
</dbReference>
<dbReference type="AlphaFoldDB" id="A0A1F7F4L7"/>
<gene>
    <name evidence="3" type="ORF">A2519_06070</name>
</gene>
<evidence type="ECO:0000259" key="2">
    <source>
        <dbReference type="PROSITE" id="PS50110"/>
    </source>
</evidence>
<dbReference type="InterPro" id="IPR011006">
    <property type="entry name" value="CheY-like_superfamily"/>
</dbReference>
<comment type="caution">
    <text evidence="3">The sequence shown here is derived from an EMBL/GenBank/DDBJ whole genome shotgun (WGS) entry which is preliminary data.</text>
</comment>
<feature type="modified residue" description="4-aspartylphosphate" evidence="1">
    <location>
        <position position="73"/>
    </location>
</feature>
<evidence type="ECO:0000256" key="1">
    <source>
        <dbReference type="PROSITE-ProRule" id="PRU00169"/>
    </source>
</evidence>
<dbReference type="SMART" id="SM00448">
    <property type="entry name" value="REC"/>
    <property type="match status" value="1"/>
</dbReference>
<dbReference type="Gene3D" id="3.40.50.2300">
    <property type="match status" value="1"/>
</dbReference>
<dbReference type="PROSITE" id="PS50110">
    <property type="entry name" value="RESPONSE_REGULATORY"/>
    <property type="match status" value="1"/>
</dbReference>
<evidence type="ECO:0000313" key="4">
    <source>
        <dbReference type="Proteomes" id="UP000179243"/>
    </source>
</evidence>
<keyword evidence="1" id="KW-0597">Phosphoprotein</keyword>
<evidence type="ECO:0000313" key="3">
    <source>
        <dbReference type="EMBL" id="OGK01605.1"/>
    </source>
</evidence>
<proteinExistence type="predicted"/>
<dbReference type="GO" id="GO:0000160">
    <property type="term" value="P:phosphorelay signal transduction system"/>
    <property type="evidence" value="ECO:0007669"/>
    <property type="project" value="InterPro"/>
</dbReference>
<dbReference type="SUPFAM" id="SSF52172">
    <property type="entry name" value="CheY-like"/>
    <property type="match status" value="1"/>
</dbReference>
<organism evidence="3 4">
    <name type="scientific">Candidatus Raymondbacteria bacterium RIFOXYD12_FULL_49_13</name>
    <dbReference type="NCBI Taxonomy" id="1817890"/>
    <lineage>
        <taxon>Bacteria</taxon>
        <taxon>Raymondiibacteriota</taxon>
    </lineage>
</organism>
<reference evidence="3 4" key="1">
    <citation type="journal article" date="2016" name="Nat. Commun.">
        <title>Thousands of microbial genomes shed light on interconnected biogeochemical processes in an aquifer system.</title>
        <authorList>
            <person name="Anantharaman K."/>
            <person name="Brown C.T."/>
            <person name="Hug L.A."/>
            <person name="Sharon I."/>
            <person name="Castelle C.J."/>
            <person name="Probst A.J."/>
            <person name="Thomas B.C."/>
            <person name="Singh A."/>
            <person name="Wilkins M.J."/>
            <person name="Karaoz U."/>
            <person name="Brodie E.L."/>
            <person name="Williams K.H."/>
            <person name="Hubbard S.S."/>
            <person name="Banfield J.F."/>
        </authorList>
    </citation>
    <scope>NUCLEOTIDE SEQUENCE [LARGE SCALE GENOMIC DNA]</scope>
</reference>
<feature type="domain" description="Response regulatory" evidence="2">
    <location>
        <begin position="20"/>
        <end position="136"/>
    </location>
</feature>
<name>A0A1F7F4L7_UNCRA</name>
<dbReference type="Pfam" id="PF00072">
    <property type="entry name" value="Response_reg"/>
    <property type="match status" value="1"/>
</dbReference>
<dbReference type="Proteomes" id="UP000179243">
    <property type="component" value="Unassembled WGS sequence"/>
</dbReference>